<name>A0A8H5FC65_9AGAR</name>
<dbReference type="OrthoDB" id="3145038at2759"/>
<keyword evidence="3" id="KW-1185">Reference proteome</keyword>
<dbReference type="SMART" id="SM00256">
    <property type="entry name" value="FBOX"/>
    <property type="match status" value="1"/>
</dbReference>
<dbReference type="EMBL" id="JAACJK010000115">
    <property type="protein sequence ID" value="KAF5331212.1"/>
    <property type="molecule type" value="Genomic_DNA"/>
</dbReference>
<evidence type="ECO:0000313" key="3">
    <source>
        <dbReference type="Proteomes" id="UP000541558"/>
    </source>
</evidence>
<evidence type="ECO:0000259" key="1">
    <source>
        <dbReference type="PROSITE" id="PS50181"/>
    </source>
</evidence>
<dbReference type="Proteomes" id="UP000541558">
    <property type="component" value="Unassembled WGS sequence"/>
</dbReference>
<gene>
    <name evidence="2" type="ORF">D9611_013138</name>
</gene>
<dbReference type="AlphaFoldDB" id="A0A8H5FC65"/>
<dbReference type="InterPro" id="IPR001810">
    <property type="entry name" value="F-box_dom"/>
</dbReference>
<comment type="caution">
    <text evidence="2">The sequence shown here is derived from an EMBL/GenBank/DDBJ whole genome shotgun (WGS) entry which is preliminary data.</text>
</comment>
<proteinExistence type="predicted"/>
<dbReference type="CDD" id="cd09917">
    <property type="entry name" value="F-box_SF"/>
    <property type="match status" value="1"/>
</dbReference>
<accession>A0A8H5FC65</accession>
<dbReference type="Pfam" id="PF00646">
    <property type="entry name" value="F-box"/>
    <property type="match status" value="1"/>
</dbReference>
<feature type="domain" description="F-box" evidence="1">
    <location>
        <begin position="3"/>
        <end position="51"/>
    </location>
</feature>
<organism evidence="2 3">
    <name type="scientific">Ephemerocybe angulata</name>
    <dbReference type="NCBI Taxonomy" id="980116"/>
    <lineage>
        <taxon>Eukaryota</taxon>
        <taxon>Fungi</taxon>
        <taxon>Dikarya</taxon>
        <taxon>Basidiomycota</taxon>
        <taxon>Agaricomycotina</taxon>
        <taxon>Agaricomycetes</taxon>
        <taxon>Agaricomycetidae</taxon>
        <taxon>Agaricales</taxon>
        <taxon>Agaricineae</taxon>
        <taxon>Psathyrellaceae</taxon>
        <taxon>Ephemerocybe</taxon>
    </lineage>
</organism>
<dbReference type="Gene3D" id="1.20.1280.50">
    <property type="match status" value="1"/>
</dbReference>
<protein>
    <recommendedName>
        <fullName evidence="1">F-box domain-containing protein</fullName>
    </recommendedName>
</protein>
<dbReference type="InterPro" id="IPR036047">
    <property type="entry name" value="F-box-like_dom_sf"/>
</dbReference>
<dbReference type="PROSITE" id="PS50181">
    <property type="entry name" value="FBOX"/>
    <property type="match status" value="1"/>
</dbReference>
<dbReference type="SUPFAM" id="SSF81383">
    <property type="entry name" value="F-box domain"/>
    <property type="match status" value="1"/>
</dbReference>
<sequence>MEAMAMTSLPPEIQLGIIGHMDPLDIFHLQLTCKSLYDLIEGSAELIWKHCLEQHCIRNCLFRPSYSHLNTASEYKQAATAPLRLTSAYAKSVETGDVIDKVMTRIRFPAAYVADIDDIQEMHLVPGGRFLLTFRREEIRVWDIISPTSLKLVVEAPLDRFCEVEYTTIAGRDRLYIFYKVDAGMPKGYTPPGVDGSEEATTLALLELYWTAHNTFETRSHGQLAIVHLPKTEIQTFSLIGSKLIVQLGSLTLVWDFLSDCYTGWRVLDVSKPSEVFASEKHVIYVTREGVHGVVYTDYSPVASGYVSLQTSIRRFKIPSFSIRFAGRQPDIERYDNLPNKVLGPNICSPVDGTEDLIFDVRESLFYQQISDNKSYDSDDSTIETELEVSFNDVEYDDDVRASLQVHRYKFKYRPENPSASSLTRVSASEHAFSEFQSSFEYPPQHPAWFFTANYFQRCNGPDSTVVLWRYPYEEWTPGWKEEWSNPVFISLVDGKQREKDGRVTIAPLVGMEDIEAETFVQKAALCPASAKGVVMWGAEPEDQDEFSGAWKWFDLFEVV</sequence>
<reference evidence="2 3" key="1">
    <citation type="journal article" date="2020" name="ISME J.">
        <title>Uncovering the hidden diversity of litter-decomposition mechanisms in mushroom-forming fungi.</title>
        <authorList>
            <person name="Floudas D."/>
            <person name="Bentzer J."/>
            <person name="Ahren D."/>
            <person name="Johansson T."/>
            <person name="Persson P."/>
            <person name="Tunlid A."/>
        </authorList>
    </citation>
    <scope>NUCLEOTIDE SEQUENCE [LARGE SCALE GENOMIC DNA]</scope>
    <source>
        <strain evidence="2 3">CBS 175.51</strain>
    </source>
</reference>
<evidence type="ECO:0000313" key="2">
    <source>
        <dbReference type="EMBL" id="KAF5331212.1"/>
    </source>
</evidence>